<evidence type="ECO:0000313" key="5">
    <source>
        <dbReference type="EMBL" id="MBE1605380.1"/>
    </source>
</evidence>
<accession>A0A927MY89</accession>
<dbReference type="PANTHER" id="PTHR46193:SF10">
    <property type="entry name" value="6-PHOSPHOGLUCONATE PHOSPHATASE"/>
    <property type="match status" value="1"/>
</dbReference>
<proteinExistence type="inferred from homology"/>
<dbReference type="SFLD" id="SFLDG01129">
    <property type="entry name" value="C1.5:_HAD__Beta-PGM__Phosphata"/>
    <property type="match status" value="1"/>
</dbReference>
<dbReference type="InterPro" id="IPR036412">
    <property type="entry name" value="HAD-like_sf"/>
</dbReference>
<sequence length="218" mass="23479">MASTYKLVIFDCDGVLVDSEPLALRVDVELFAELGWPLSAEEIARRFVGRTTEYMMGELAAHIGRAIPPETDAKFAARYREVLAAELRPVDGIGEALDRIAGLTCVASSGSHDKMRFTLGLTGLYERFEGRIFSASEVAHGKPAPDLFLHAAATLGVEPRECAVVEDSEYGVLAARAAGMTVFGYVGGDLIPAERLEGPGTTLFADMRDLPRLLGEDS</sequence>
<dbReference type="Pfam" id="PF00702">
    <property type="entry name" value="Hydrolase"/>
    <property type="match status" value="1"/>
</dbReference>
<dbReference type="Proteomes" id="UP000638648">
    <property type="component" value="Unassembled WGS sequence"/>
</dbReference>
<dbReference type="AlphaFoldDB" id="A0A927MY89"/>
<evidence type="ECO:0000256" key="3">
    <source>
        <dbReference type="ARBA" id="ARBA00022723"/>
    </source>
</evidence>
<evidence type="ECO:0000256" key="4">
    <source>
        <dbReference type="ARBA" id="ARBA00022842"/>
    </source>
</evidence>
<protein>
    <submittedName>
        <fullName evidence="5">HAD superfamily hydrolase (TIGR01509 family)</fullName>
    </submittedName>
</protein>
<comment type="cofactor">
    <cofactor evidence="1">
        <name>Mg(2+)</name>
        <dbReference type="ChEBI" id="CHEBI:18420"/>
    </cofactor>
</comment>
<evidence type="ECO:0000256" key="2">
    <source>
        <dbReference type="ARBA" id="ARBA00006171"/>
    </source>
</evidence>
<dbReference type="InterPro" id="IPR023198">
    <property type="entry name" value="PGP-like_dom2"/>
</dbReference>
<dbReference type="Gene3D" id="1.10.150.240">
    <property type="entry name" value="Putative phosphatase, domain 2"/>
    <property type="match status" value="1"/>
</dbReference>
<dbReference type="EMBL" id="JADBEM010000001">
    <property type="protein sequence ID" value="MBE1605380.1"/>
    <property type="molecule type" value="Genomic_DNA"/>
</dbReference>
<evidence type="ECO:0000256" key="1">
    <source>
        <dbReference type="ARBA" id="ARBA00001946"/>
    </source>
</evidence>
<name>A0A927MY89_9ACTN</name>
<comment type="similarity">
    <text evidence="2">Belongs to the HAD-like hydrolase superfamily. CbbY/CbbZ/Gph/YieH family.</text>
</comment>
<keyword evidence="4" id="KW-0460">Magnesium</keyword>
<dbReference type="Gene3D" id="3.40.50.1000">
    <property type="entry name" value="HAD superfamily/HAD-like"/>
    <property type="match status" value="1"/>
</dbReference>
<dbReference type="RefSeq" id="WP_192749731.1">
    <property type="nucleotide sequence ID" value="NZ_BAABJL010000199.1"/>
</dbReference>
<dbReference type="InterPro" id="IPR023214">
    <property type="entry name" value="HAD_sf"/>
</dbReference>
<dbReference type="GO" id="GO:0016787">
    <property type="term" value="F:hydrolase activity"/>
    <property type="evidence" value="ECO:0007669"/>
    <property type="project" value="UniProtKB-KW"/>
</dbReference>
<dbReference type="SUPFAM" id="SSF56784">
    <property type="entry name" value="HAD-like"/>
    <property type="match status" value="1"/>
</dbReference>
<dbReference type="NCBIfam" id="TIGR01509">
    <property type="entry name" value="HAD-SF-IA-v3"/>
    <property type="match status" value="1"/>
</dbReference>
<keyword evidence="6" id="KW-1185">Reference proteome</keyword>
<dbReference type="PANTHER" id="PTHR46193">
    <property type="entry name" value="6-PHOSPHOGLUCONATE PHOSPHATASE"/>
    <property type="match status" value="1"/>
</dbReference>
<dbReference type="InterPro" id="IPR051600">
    <property type="entry name" value="Beta-PGM-like"/>
</dbReference>
<keyword evidence="3" id="KW-0479">Metal-binding</keyword>
<dbReference type="InterPro" id="IPR006439">
    <property type="entry name" value="HAD-SF_hydro_IA"/>
</dbReference>
<dbReference type="SFLD" id="SFLDS00003">
    <property type="entry name" value="Haloacid_Dehalogenase"/>
    <property type="match status" value="1"/>
</dbReference>
<dbReference type="SFLD" id="SFLDG01135">
    <property type="entry name" value="C1.5.6:_HAD__Beta-PGM__Phospha"/>
    <property type="match status" value="1"/>
</dbReference>
<dbReference type="GO" id="GO:0046872">
    <property type="term" value="F:metal ion binding"/>
    <property type="evidence" value="ECO:0007669"/>
    <property type="project" value="UniProtKB-KW"/>
</dbReference>
<gene>
    <name evidence="5" type="ORF">HEB94_002228</name>
</gene>
<organism evidence="5 6">
    <name type="scientific">Actinopolymorpha pittospori</name>
    <dbReference type="NCBI Taxonomy" id="648752"/>
    <lineage>
        <taxon>Bacteria</taxon>
        <taxon>Bacillati</taxon>
        <taxon>Actinomycetota</taxon>
        <taxon>Actinomycetes</taxon>
        <taxon>Propionibacteriales</taxon>
        <taxon>Actinopolymorphaceae</taxon>
        <taxon>Actinopolymorpha</taxon>
    </lineage>
</organism>
<dbReference type="CDD" id="cd07526">
    <property type="entry name" value="HAD_BPGM_like"/>
    <property type="match status" value="1"/>
</dbReference>
<reference evidence="5" key="1">
    <citation type="submission" date="2020-10" db="EMBL/GenBank/DDBJ databases">
        <title>Sequencing the genomes of 1000 actinobacteria strains.</title>
        <authorList>
            <person name="Klenk H.-P."/>
        </authorList>
    </citation>
    <scope>NUCLEOTIDE SEQUENCE</scope>
    <source>
        <strain evidence="5">DSM 45354</strain>
    </source>
</reference>
<comment type="caution">
    <text evidence="5">The sequence shown here is derived from an EMBL/GenBank/DDBJ whole genome shotgun (WGS) entry which is preliminary data.</text>
</comment>
<evidence type="ECO:0000313" key="6">
    <source>
        <dbReference type="Proteomes" id="UP000638648"/>
    </source>
</evidence>
<keyword evidence="5" id="KW-0378">Hydrolase</keyword>